<organism evidence="1 2">
    <name type="scientific">Nicotiana tabacum</name>
    <name type="common">Common tobacco</name>
    <dbReference type="NCBI Taxonomy" id="4097"/>
    <lineage>
        <taxon>Eukaryota</taxon>
        <taxon>Viridiplantae</taxon>
        <taxon>Streptophyta</taxon>
        <taxon>Embryophyta</taxon>
        <taxon>Tracheophyta</taxon>
        <taxon>Spermatophyta</taxon>
        <taxon>Magnoliopsida</taxon>
        <taxon>eudicotyledons</taxon>
        <taxon>Gunneridae</taxon>
        <taxon>Pentapetalae</taxon>
        <taxon>asterids</taxon>
        <taxon>lamiids</taxon>
        <taxon>Solanales</taxon>
        <taxon>Solanaceae</taxon>
        <taxon>Nicotianoideae</taxon>
        <taxon>Nicotianeae</taxon>
        <taxon>Nicotiana</taxon>
    </lineage>
</organism>
<name>A0AC58S555_TOBAC</name>
<dbReference type="Proteomes" id="UP000790787">
    <property type="component" value="Chromosome 10"/>
</dbReference>
<reference evidence="2" key="2">
    <citation type="submission" date="2025-08" db="UniProtKB">
        <authorList>
            <consortium name="RefSeq"/>
        </authorList>
    </citation>
    <scope>IDENTIFICATION</scope>
    <source>
        <tissue evidence="2">Leaf</tissue>
    </source>
</reference>
<reference evidence="1" key="1">
    <citation type="journal article" date="2014" name="Nat. Commun.">
        <title>The tobacco genome sequence and its comparison with those of tomato and potato.</title>
        <authorList>
            <person name="Sierro N."/>
            <person name="Battey J.N."/>
            <person name="Ouadi S."/>
            <person name="Bakaher N."/>
            <person name="Bovet L."/>
            <person name="Willig A."/>
            <person name="Goepfert S."/>
            <person name="Peitsch M.C."/>
            <person name="Ivanov N.V."/>
        </authorList>
    </citation>
    <scope>NUCLEOTIDE SEQUENCE [LARGE SCALE GENOMIC DNA]</scope>
</reference>
<gene>
    <name evidence="2" type="primary">LOC142165474</name>
</gene>
<evidence type="ECO:0000313" key="1">
    <source>
        <dbReference type="Proteomes" id="UP000790787"/>
    </source>
</evidence>
<accession>A0AC58S555</accession>
<evidence type="ECO:0000313" key="2">
    <source>
        <dbReference type="RefSeq" id="XP_075080121.1"/>
    </source>
</evidence>
<sequence>MNLCTWNVRGLNKSYKQKELRLFPRKYKVDFIGCLETRVKEKKATRILKQVARDWSAFCNYNAHPNGVLVVEDQFIHCEIQEISSNSKAMVTVVYASNDINQRNQLWRKLIQIGANIQDSWLLSGDFNNVLHTDDRIGAPITQAETQGFQDMINTLQLSQVKSLGWNYTWCNKQQPDKRVYSRIDRALGNFEWLQQYNHIEATFLNLEVCDHSPILLQRSQGNQQRGLHPKPFKLYGSIMEHADFKGIVKRVWEQDVKAEPMKRIWMKLKMLKRDLKDLNTYMASYKHQLNQARHKLEIIQNELMIHHLDQNLIDQERLALAKTKKWSNIEEHVLQQKSRANWIACGDSNSKYFHAQWKLRKSKNFIASIYNDSAVKLTDPIQVEDEFIS</sequence>
<keyword evidence="1" id="KW-1185">Reference proteome</keyword>
<protein>
    <submittedName>
        <fullName evidence="2">Uncharacterized protein LOC142165474</fullName>
    </submittedName>
</protein>
<dbReference type="RefSeq" id="XP_075080121.1">
    <property type="nucleotide sequence ID" value="XM_075224020.1"/>
</dbReference>
<proteinExistence type="predicted"/>